<feature type="non-terminal residue" evidence="4">
    <location>
        <position position="1"/>
    </location>
</feature>
<evidence type="ECO:0000259" key="3">
    <source>
        <dbReference type="PROSITE" id="PS50119"/>
    </source>
</evidence>
<comment type="caution">
    <text evidence="4">The sequence shown here is derived from an EMBL/GenBank/DDBJ whole genome shotgun (WGS) entry which is preliminary data.</text>
</comment>
<dbReference type="SUPFAM" id="SSF57845">
    <property type="entry name" value="B-box zinc-binding domain"/>
    <property type="match status" value="1"/>
</dbReference>
<dbReference type="EMBL" id="JACVVK020000531">
    <property type="protein sequence ID" value="KAK7467921.1"/>
    <property type="molecule type" value="Genomic_DNA"/>
</dbReference>
<dbReference type="Pfam" id="PF00643">
    <property type="entry name" value="zf-B_box"/>
    <property type="match status" value="1"/>
</dbReference>
<feature type="compositionally biased region" description="Basic and acidic residues" evidence="2">
    <location>
        <begin position="11"/>
        <end position="23"/>
    </location>
</feature>
<keyword evidence="1" id="KW-0479">Metal-binding</keyword>
<sequence>VNFYLVDDADEARGKETGEKERQPSLTRLQTKAPRQDLTQWLTDFDEETLGMEFGAGIHLDEDGEPTNFCKQHPDEKLRFLCLACGQVICRDCKLTKHEGHKTDDLKTQAKLTLPKLAQYSRRFKLQ</sequence>
<organism evidence="4 5">
    <name type="scientific">Batillaria attramentaria</name>
    <dbReference type="NCBI Taxonomy" id="370345"/>
    <lineage>
        <taxon>Eukaryota</taxon>
        <taxon>Metazoa</taxon>
        <taxon>Spiralia</taxon>
        <taxon>Lophotrochozoa</taxon>
        <taxon>Mollusca</taxon>
        <taxon>Gastropoda</taxon>
        <taxon>Caenogastropoda</taxon>
        <taxon>Sorbeoconcha</taxon>
        <taxon>Cerithioidea</taxon>
        <taxon>Batillariidae</taxon>
        <taxon>Batillaria</taxon>
    </lineage>
</organism>
<keyword evidence="1" id="KW-0862">Zinc</keyword>
<dbReference type="InterPro" id="IPR000315">
    <property type="entry name" value="Znf_B-box"/>
</dbReference>
<gene>
    <name evidence="4" type="ORF">BaRGS_00036846</name>
</gene>
<dbReference type="PROSITE" id="PS50119">
    <property type="entry name" value="ZF_BBOX"/>
    <property type="match status" value="1"/>
</dbReference>
<feature type="region of interest" description="Disordered" evidence="2">
    <location>
        <begin position="7"/>
        <end position="32"/>
    </location>
</feature>
<keyword evidence="1" id="KW-0863">Zinc-finger</keyword>
<proteinExistence type="predicted"/>
<dbReference type="Gene3D" id="3.30.160.60">
    <property type="entry name" value="Classic Zinc Finger"/>
    <property type="match status" value="1"/>
</dbReference>
<reference evidence="4 5" key="1">
    <citation type="journal article" date="2023" name="Sci. Data">
        <title>Genome assembly of the Korean intertidal mud-creeper Batillaria attramentaria.</title>
        <authorList>
            <person name="Patra A.K."/>
            <person name="Ho P.T."/>
            <person name="Jun S."/>
            <person name="Lee S.J."/>
            <person name="Kim Y."/>
            <person name="Won Y.J."/>
        </authorList>
    </citation>
    <scope>NUCLEOTIDE SEQUENCE [LARGE SCALE GENOMIC DNA]</scope>
    <source>
        <strain evidence="4">Wonlab-2016</strain>
    </source>
</reference>
<dbReference type="AlphaFoldDB" id="A0ABD0JB19"/>
<evidence type="ECO:0000256" key="1">
    <source>
        <dbReference type="PROSITE-ProRule" id="PRU00024"/>
    </source>
</evidence>
<protein>
    <recommendedName>
        <fullName evidence="3">B box-type domain-containing protein</fullName>
    </recommendedName>
</protein>
<evidence type="ECO:0000313" key="5">
    <source>
        <dbReference type="Proteomes" id="UP001519460"/>
    </source>
</evidence>
<dbReference type="SMART" id="SM00336">
    <property type="entry name" value="BBOX"/>
    <property type="match status" value="1"/>
</dbReference>
<accession>A0ABD0JB19</accession>
<evidence type="ECO:0000313" key="4">
    <source>
        <dbReference type="EMBL" id="KAK7467921.1"/>
    </source>
</evidence>
<dbReference type="GO" id="GO:0008270">
    <property type="term" value="F:zinc ion binding"/>
    <property type="evidence" value="ECO:0007669"/>
    <property type="project" value="UniProtKB-KW"/>
</dbReference>
<feature type="domain" description="B box-type" evidence="3">
    <location>
        <begin position="65"/>
        <end position="106"/>
    </location>
</feature>
<name>A0ABD0JB19_9CAEN</name>
<keyword evidence="5" id="KW-1185">Reference proteome</keyword>
<evidence type="ECO:0000256" key="2">
    <source>
        <dbReference type="SAM" id="MobiDB-lite"/>
    </source>
</evidence>
<feature type="non-terminal residue" evidence="4">
    <location>
        <position position="127"/>
    </location>
</feature>
<dbReference type="Proteomes" id="UP001519460">
    <property type="component" value="Unassembled WGS sequence"/>
</dbReference>